<evidence type="ECO:0000256" key="2">
    <source>
        <dbReference type="ARBA" id="ARBA00022741"/>
    </source>
</evidence>
<dbReference type="EC" id="3.6.3.28" evidence="5"/>
<dbReference type="EMBL" id="CU466930">
    <property type="protein sequence ID" value="CAO80957.1"/>
    <property type="molecule type" value="Genomic_DNA"/>
</dbReference>
<dbReference type="Gene3D" id="3.40.50.300">
    <property type="entry name" value="P-loop containing nucleotide triphosphate hydrolases"/>
    <property type="match status" value="1"/>
</dbReference>
<evidence type="ECO:0000259" key="4">
    <source>
        <dbReference type="PROSITE" id="PS50893"/>
    </source>
</evidence>
<dbReference type="PANTHER" id="PTHR43023">
    <property type="entry name" value="PROTEIN TRIGALACTOSYLDIACYLGLYCEROL 3, CHLOROPLASTIC"/>
    <property type="match status" value="1"/>
</dbReference>
<dbReference type="STRING" id="459349.CLOAM1094"/>
<dbReference type="AlphaFoldDB" id="B0VHY6"/>
<protein>
    <submittedName>
        <fullName evidence="5">ABC transporter, ATP-binding protein</fullName>
        <ecNumber evidence="5">3.6.3.28</ecNumber>
    </submittedName>
</protein>
<evidence type="ECO:0000313" key="6">
    <source>
        <dbReference type="Proteomes" id="UP000002019"/>
    </source>
</evidence>
<sequence>MGCYFQLTLFIIMEPVISIRNLIAKYGDLTVLDDISVDIFPGEITVILGSSGCGKTTLLKNILRLVEPVSGSVKFWGEEILDLDDVQMEKILRKLGVLFQSGALLNSISVYENISIPLELHTKLPRPLIDRIIQVKLNLVNLSEALYKYPSELSGGMKKRAALARAIALDPQILFCDEPSAGLDPLTAAYLDELILSLKKQLKMTIVVVTHELASIHRIADKIIFLEEGKMLFNGTLEEAKKAGIPQIDTFFEVGRF</sequence>
<keyword evidence="6" id="KW-1185">Reference proteome</keyword>
<evidence type="ECO:0000313" key="5">
    <source>
        <dbReference type="EMBL" id="CAO80957.1"/>
    </source>
</evidence>
<accession>B0VHY6</accession>
<dbReference type="PROSITE" id="PS00211">
    <property type="entry name" value="ABC_TRANSPORTER_1"/>
    <property type="match status" value="1"/>
</dbReference>
<feature type="domain" description="ABC transporter" evidence="4">
    <location>
        <begin position="17"/>
        <end position="253"/>
    </location>
</feature>
<evidence type="ECO:0000256" key="1">
    <source>
        <dbReference type="ARBA" id="ARBA00022448"/>
    </source>
</evidence>
<dbReference type="InterPro" id="IPR003439">
    <property type="entry name" value="ABC_transporter-like_ATP-bd"/>
</dbReference>
<dbReference type="Pfam" id="PF00005">
    <property type="entry name" value="ABC_tran"/>
    <property type="match status" value="1"/>
</dbReference>
<name>B0VHY6_CLOAI</name>
<dbReference type="KEGG" id="caci:CLOAM1094"/>
<evidence type="ECO:0000256" key="3">
    <source>
        <dbReference type="ARBA" id="ARBA00022840"/>
    </source>
</evidence>
<keyword evidence="2" id="KW-0547">Nucleotide-binding</keyword>
<organism evidence="5 6">
    <name type="scientific">Cloacimonas acidaminovorans (strain Evry)</name>
    <dbReference type="NCBI Taxonomy" id="459349"/>
    <lineage>
        <taxon>Bacteria</taxon>
        <taxon>Pseudomonadati</taxon>
        <taxon>Candidatus Cloacimonadota</taxon>
        <taxon>Candidatus Cloacimonadia</taxon>
        <taxon>Candidatus Cloacimonadales</taxon>
        <taxon>Candidatus Cloacimonadaceae</taxon>
        <taxon>Candidatus Cloacimonas</taxon>
    </lineage>
</organism>
<dbReference type="InterPro" id="IPR003593">
    <property type="entry name" value="AAA+_ATPase"/>
</dbReference>
<dbReference type="InterPro" id="IPR017871">
    <property type="entry name" value="ABC_transporter-like_CS"/>
</dbReference>
<gene>
    <name evidence="5" type="ordered locus">CLOAM1094</name>
</gene>
<dbReference type="GO" id="GO:0005524">
    <property type="term" value="F:ATP binding"/>
    <property type="evidence" value="ECO:0007669"/>
    <property type="project" value="UniProtKB-KW"/>
</dbReference>
<keyword evidence="3 5" id="KW-0067">ATP-binding</keyword>
<keyword evidence="1" id="KW-0813">Transport</keyword>
<proteinExistence type="predicted"/>
<dbReference type="GO" id="GO:0016887">
    <property type="term" value="F:ATP hydrolysis activity"/>
    <property type="evidence" value="ECO:0007669"/>
    <property type="project" value="InterPro"/>
</dbReference>
<keyword evidence="5" id="KW-0378">Hydrolase</keyword>
<reference evidence="5 6" key="1">
    <citation type="journal article" date="2008" name="J. Bacteriol.">
        <title>'Candidatus Cloacamonas acidaminovorans': genome sequence reconstruction provides a first glimpse of a new bacterial division.</title>
        <authorList>
            <person name="Pelletier E."/>
            <person name="Kreimeyer A."/>
            <person name="Bocs S."/>
            <person name="Rouy Z."/>
            <person name="Gyapay G."/>
            <person name="Chouari R."/>
            <person name="Riviere D."/>
            <person name="Ganesan A."/>
            <person name="Daegelen P."/>
            <person name="Sghir A."/>
            <person name="Cohen G.N."/>
            <person name="Medigue C."/>
            <person name="Weissenbach J."/>
            <person name="Le Paslier D."/>
        </authorList>
    </citation>
    <scope>NUCLEOTIDE SEQUENCE [LARGE SCALE GENOMIC DNA]</scope>
    <source>
        <strain evidence="6">Evry</strain>
    </source>
</reference>
<dbReference type="PANTHER" id="PTHR43023:SF3">
    <property type="entry name" value="PROTEIN TRIGALACTOSYLDIACYLGLYCEROL 3, CHLOROPLASTIC"/>
    <property type="match status" value="1"/>
</dbReference>
<dbReference type="Proteomes" id="UP000002019">
    <property type="component" value="Chromosome"/>
</dbReference>
<dbReference type="InterPro" id="IPR027417">
    <property type="entry name" value="P-loop_NTPase"/>
</dbReference>
<dbReference type="HOGENOM" id="CLU_000604_1_22_0"/>
<dbReference type="SUPFAM" id="SSF52540">
    <property type="entry name" value="P-loop containing nucleoside triphosphate hydrolases"/>
    <property type="match status" value="1"/>
</dbReference>
<dbReference type="eggNOG" id="COG1127">
    <property type="taxonomic scope" value="Bacteria"/>
</dbReference>
<dbReference type="SMART" id="SM00382">
    <property type="entry name" value="AAA"/>
    <property type="match status" value="1"/>
</dbReference>
<dbReference type="PROSITE" id="PS50893">
    <property type="entry name" value="ABC_TRANSPORTER_2"/>
    <property type="match status" value="1"/>
</dbReference>